<feature type="region of interest" description="Disordered" evidence="1">
    <location>
        <begin position="101"/>
        <end position="147"/>
    </location>
</feature>
<dbReference type="Pfam" id="PF05670">
    <property type="entry name" value="NFACT-R_1"/>
    <property type="match status" value="1"/>
</dbReference>
<protein>
    <recommendedName>
        <fullName evidence="2">NFACT RNA-binding domain-containing protein</fullName>
    </recommendedName>
</protein>
<dbReference type="InterPro" id="IPR051608">
    <property type="entry name" value="RQC_Subunit_NEMF"/>
</dbReference>
<dbReference type="Proteomes" id="UP001190700">
    <property type="component" value="Unassembled WGS sequence"/>
</dbReference>
<dbReference type="AlphaFoldDB" id="A0AAE0KX03"/>
<feature type="compositionally biased region" description="Basic residues" evidence="1">
    <location>
        <begin position="112"/>
        <end position="133"/>
    </location>
</feature>
<feature type="domain" description="NFACT RNA-binding" evidence="2">
    <location>
        <begin position="150"/>
        <end position="241"/>
    </location>
</feature>
<evidence type="ECO:0000313" key="4">
    <source>
        <dbReference type="Proteomes" id="UP001190700"/>
    </source>
</evidence>
<comment type="caution">
    <text evidence="3">The sequence shown here is derived from an EMBL/GenBank/DDBJ whole genome shotgun (WGS) entry which is preliminary data.</text>
</comment>
<dbReference type="GO" id="GO:1990112">
    <property type="term" value="C:RQC complex"/>
    <property type="evidence" value="ECO:0007669"/>
    <property type="project" value="TreeGrafter"/>
</dbReference>
<proteinExistence type="predicted"/>
<evidence type="ECO:0000256" key="1">
    <source>
        <dbReference type="SAM" id="MobiDB-lite"/>
    </source>
</evidence>
<dbReference type="EMBL" id="LGRX02015265">
    <property type="protein sequence ID" value="KAK3263570.1"/>
    <property type="molecule type" value="Genomic_DNA"/>
</dbReference>
<organism evidence="3 4">
    <name type="scientific">Cymbomonas tetramitiformis</name>
    <dbReference type="NCBI Taxonomy" id="36881"/>
    <lineage>
        <taxon>Eukaryota</taxon>
        <taxon>Viridiplantae</taxon>
        <taxon>Chlorophyta</taxon>
        <taxon>Pyramimonadophyceae</taxon>
        <taxon>Pyramimonadales</taxon>
        <taxon>Pyramimonadaceae</taxon>
        <taxon>Cymbomonas</taxon>
    </lineage>
</organism>
<dbReference type="PANTHER" id="PTHR15239">
    <property type="entry name" value="NUCLEAR EXPORT MEDIATOR FACTOR NEMF"/>
    <property type="match status" value="1"/>
</dbReference>
<keyword evidence="4" id="KW-1185">Reference proteome</keyword>
<dbReference type="InterPro" id="IPR008532">
    <property type="entry name" value="NFACT_RNA-bd"/>
</dbReference>
<dbReference type="GO" id="GO:0072344">
    <property type="term" value="P:rescue of stalled ribosome"/>
    <property type="evidence" value="ECO:0007669"/>
    <property type="project" value="TreeGrafter"/>
</dbReference>
<dbReference type="GO" id="GO:0000049">
    <property type="term" value="F:tRNA binding"/>
    <property type="evidence" value="ECO:0007669"/>
    <property type="project" value="TreeGrafter"/>
</dbReference>
<feature type="non-terminal residue" evidence="3">
    <location>
        <position position="1"/>
    </location>
</feature>
<sequence>DTFIDVEDFTADGEIVRIPLDRVKGPIGCAQALYKRSQKLRRAAEAVAPLLEAAEAELVYLQSVEVALEQAGDQDGVMGLRVLEDVRDELIQGKFMKAPLSQRQQGQLTKGGKGKISGKGKKGKKPQKKKQRQQKGGPDKATELTGIRRFGAPSGKVVLVGRNNKGNDHLTHKLASTHDLWFHVRGSPGSHALLRLDAGQDVEDEDIQFVADLAAYYSKLRNTTNAPVDYVSAKEVRRARGGHLGMVTFQPGTEKTTYGRPQDSVAATIERDV</sequence>
<evidence type="ECO:0000259" key="2">
    <source>
        <dbReference type="Pfam" id="PF05670"/>
    </source>
</evidence>
<gene>
    <name evidence="3" type="ORF">CYMTET_27632</name>
</gene>
<name>A0AAE0KX03_9CHLO</name>
<dbReference type="PANTHER" id="PTHR15239:SF6">
    <property type="entry name" value="RIBOSOME QUALITY CONTROL COMPLEX SUBUNIT NEMF"/>
    <property type="match status" value="1"/>
</dbReference>
<accession>A0AAE0KX03</accession>
<dbReference type="GO" id="GO:0043023">
    <property type="term" value="F:ribosomal large subunit binding"/>
    <property type="evidence" value="ECO:0007669"/>
    <property type="project" value="TreeGrafter"/>
</dbReference>
<evidence type="ECO:0000313" key="3">
    <source>
        <dbReference type="EMBL" id="KAK3263570.1"/>
    </source>
</evidence>
<dbReference type="Pfam" id="PF05833">
    <property type="entry name" value="NFACT_N"/>
    <property type="match status" value="1"/>
</dbReference>
<reference evidence="3 4" key="1">
    <citation type="journal article" date="2015" name="Genome Biol. Evol.">
        <title>Comparative Genomics of a Bacterivorous Green Alga Reveals Evolutionary Causalities and Consequences of Phago-Mixotrophic Mode of Nutrition.</title>
        <authorList>
            <person name="Burns J.A."/>
            <person name="Paasch A."/>
            <person name="Narechania A."/>
            <person name="Kim E."/>
        </authorList>
    </citation>
    <scope>NUCLEOTIDE SEQUENCE [LARGE SCALE GENOMIC DNA]</scope>
    <source>
        <strain evidence="3 4">PLY_AMNH</strain>
    </source>
</reference>